<organism evidence="2 3">
    <name type="scientific">Candidatus Kaiserbacteria bacterium CG_4_8_14_3_um_filter_38_9</name>
    <dbReference type="NCBI Taxonomy" id="1974599"/>
    <lineage>
        <taxon>Bacteria</taxon>
        <taxon>Candidatus Kaiseribacteriota</taxon>
    </lineage>
</organism>
<dbReference type="AlphaFoldDB" id="A0A2M7IN82"/>
<proteinExistence type="predicted"/>
<evidence type="ECO:0000313" key="2">
    <source>
        <dbReference type="EMBL" id="PIW96761.1"/>
    </source>
</evidence>
<sequence>MKMKKFPFFTKLWISMGIFPRPSPMNVEEEEKDPLQHRPPIDPGLRRHWSKITARMKTVFP</sequence>
<gene>
    <name evidence="2" type="ORF">COZ82_03265</name>
</gene>
<dbReference type="Proteomes" id="UP000230837">
    <property type="component" value="Unassembled WGS sequence"/>
</dbReference>
<evidence type="ECO:0000256" key="1">
    <source>
        <dbReference type="SAM" id="MobiDB-lite"/>
    </source>
</evidence>
<comment type="caution">
    <text evidence="2">The sequence shown here is derived from an EMBL/GenBank/DDBJ whole genome shotgun (WGS) entry which is preliminary data.</text>
</comment>
<protein>
    <submittedName>
        <fullName evidence="2">Uncharacterized protein</fullName>
    </submittedName>
</protein>
<accession>A0A2M7IN82</accession>
<evidence type="ECO:0000313" key="3">
    <source>
        <dbReference type="Proteomes" id="UP000230837"/>
    </source>
</evidence>
<reference evidence="3" key="1">
    <citation type="submission" date="2017-09" db="EMBL/GenBank/DDBJ databases">
        <title>Depth-based differentiation of microbial function through sediment-hosted aquifers and enrichment of novel symbionts in the deep terrestrial subsurface.</title>
        <authorList>
            <person name="Probst A.J."/>
            <person name="Ladd B."/>
            <person name="Jarett J.K."/>
            <person name="Geller-Mcgrath D.E."/>
            <person name="Sieber C.M.K."/>
            <person name="Emerson J.B."/>
            <person name="Anantharaman K."/>
            <person name="Thomas B.C."/>
            <person name="Malmstrom R."/>
            <person name="Stieglmeier M."/>
            <person name="Klingl A."/>
            <person name="Woyke T."/>
            <person name="Ryan C.M."/>
            <person name="Banfield J.F."/>
        </authorList>
    </citation>
    <scope>NUCLEOTIDE SEQUENCE [LARGE SCALE GENOMIC DNA]</scope>
</reference>
<dbReference type="EMBL" id="PFHR01000173">
    <property type="protein sequence ID" value="PIW96761.1"/>
    <property type="molecule type" value="Genomic_DNA"/>
</dbReference>
<name>A0A2M7IN82_9BACT</name>
<feature type="region of interest" description="Disordered" evidence="1">
    <location>
        <begin position="25"/>
        <end position="45"/>
    </location>
</feature>